<dbReference type="AlphaFoldDB" id="A0A9P5NC63"/>
<proteinExistence type="predicted"/>
<organism evidence="2 3">
    <name type="scientific">Gymnopilus junonius</name>
    <name type="common">Spectacular rustgill mushroom</name>
    <name type="synonym">Gymnopilus spectabilis subsp. junonius</name>
    <dbReference type="NCBI Taxonomy" id="109634"/>
    <lineage>
        <taxon>Eukaryota</taxon>
        <taxon>Fungi</taxon>
        <taxon>Dikarya</taxon>
        <taxon>Basidiomycota</taxon>
        <taxon>Agaricomycotina</taxon>
        <taxon>Agaricomycetes</taxon>
        <taxon>Agaricomycetidae</taxon>
        <taxon>Agaricales</taxon>
        <taxon>Agaricineae</taxon>
        <taxon>Hymenogastraceae</taxon>
        <taxon>Gymnopilus</taxon>
    </lineage>
</organism>
<evidence type="ECO:0000313" key="3">
    <source>
        <dbReference type="Proteomes" id="UP000724874"/>
    </source>
</evidence>
<name>A0A9P5NC63_GYMJU</name>
<feature type="compositionally biased region" description="Polar residues" evidence="1">
    <location>
        <begin position="88"/>
        <end position="97"/>
    </location>
</feature>
<reference evidence="2" key="1">
    <citation type="submission" date="2020-11" db="EMBL/GenBank/DDBJ databases">
        <authorList>
            <consortium name="DOE Joint Genome Institute"/>
            <person name="Ahrendt S."/>
            <person name="Riley R."/>
            <person name="Andreopoulos W."/>
            <person name="LaButti K."/>
            <person name="Pangilinan J."/>
            <person name="Ruiz-duenas F.J."/>
            <person name="Barrasa J.M."/>
            <person name="Sanchez-Garcia M."/>
            <person name="Camarero S."/>
            <person name="Miyauchi S."/>
            <person name="Serrano A."/>
            <person name="Linde D."/>
            <person name="Babiker R."/>
            <person name="Drula E."/>
            <person name="Ayuso-Fernandez I."/>
            <person name="Pacheco R."/>
            <person name="Padilla G."/>
            <person name="Ferreira P."/>
            <person name="Barriuso J."/>
            <person name="Kellner H."/>
            <person name="Castanera R."/>
            <person name="Alfaro M."/>
            <person name="Ramirez L."/>
            <person name="Pisabarro A.G."/>
            <person name="Kuo A."/>
            <person name="Tritt A."/>
            <person name="Lipzen A."/>
            <person name="He G."/>
            <person name="Yan M."/>
            <person name="Ng V."/>
            <person name="Cullen D."/>
            <person name="Martin F."/>
            <person name="Rosso M.-N."/>
            <person name="Henrissat B."/>
            <person name="Hibbett D."/>
            <person name="Martinez A.T."/>
            <person name="Grigoriev I.V."/>
        </authorList>
    </citation>
    <scope>NUCLEOTIDE SEQUENCE</scope>
    <source>
        <strain evidence="2">AH 44721</strain>
    </source>
</reference>
<keyword evidence="3" id="KW-1185">Reference proteome</keyword>
<protein>
    <recommendedName>
        <fullName evidence="4">DUF4470 domain-containing protein</fullName>
    </recommendedName>
</protein>
<evidence type="ECO:0008006" key="4">
    <source>
        <dbReference type="Google" id="ProtNLM"/>
    </source>
</evidence>
<dbReference type="EMBL" id="JADNYJ010000160">
    <property type="protein sequence ID" value="KAF8878264.1"/>
    <property type="molecule type" value="Genomic_DNA"/>
</dbReference>
<evidence type="ECO:0000313" key="2">
    <source>
        <dbReference type="EMBL" id="KAF8878264.1"/>
    </source>
</evidence>
<accession>A0A9P5NC63</accession>
<gene>
    <name evidence="2" type="ORF">CPB84DRAFT_1794242</name>
</gene>
<evidence type="ECO:0000256" key="1">
    <source>
        <dbReference type="SAM" id="MobiDB-lite"/>
    </source>
</evidence>
<comment type="caution">
    <text evidence="2">The sequence shown here is derived from an EMBL/GenBank/DDBJ whole genome shotgun (WGS) entry which is preliminary data.</text>
</comment>
<feature type="region of interest" description="Disordered" evidence="1">
    <location>
        <begin position="78"/>
        <end position="97"/>
    </location>
</feature>
<dbReference type="Proteomes" id="UP000724874">
    <property type="component" value="Unassembled WGS sequence"/>
</dbReference>
<dbReference type="OrthoDB" id="2423701at2759"/>
<sequence>MAGRNSTCLCNYPSNLSAALFEQGKYPPCISAIHVAWTRLKTQNSIEPINSISPDDITMSVKLATRLAKSKLQGVHSRGLSLHPESNKPPTANQQTAKSIEEDIENFALSHVLESNGKVQEMKSTWEQWLHLQDNCAKHTKKECKILISEAESRLRNLPILKSSSDPTLEFFRVGGILLIRHDQVQLLMNGINGYADDPYSLGVPQYRDKKSWTFLFGGCGDGRHIFGTLIHLAFMSTVNEKEHHDPLTVHMMLVDIHPAMLARVLLDPKKNMELHTTLFYLYTGLVMPEYFVSICKSLVDEISKGTCDLLKYVHINENSMPAILDTVQYWSTPLPKSTKIFLERSSAVTQQSFPKRPGFTSDGSFLEPALLEARSNSQYVRVPSGMSGPYADPDAEYKIFQRLKVLIPPKPLASGGLYAEAAREIEQTWVPNPTLFDQSSTEHPGPGQENGYPRISKPPFETLASFAEFSGNLHRGRPPLSASGNSGFATINFPKDYSRIFLSNVPDYTHGMLNTAVHLVQHLQPNALVMANCLLNSLDFPTLADFCYKNAFDDIALKRLPLPLPFDQLVRPKELHTWLAQLLLCILYNGRPHHPPHRVDLPGNLNTFLNTLVHLQRVGYPPHWIGDFLQFILSDNLVTDVQPYLGTTPIPKMEINRRTAVPRKVHLGAWQAELEVMLALTMPALPFAVSVPRVYPTLSDISTFKATVEPIDLSYHPLAHVWKVLISGVTKAIGLMFYRPTQGIDTTFLARQIPGIIEGERDVRHAQVQIMLSQESVDLLKGEISWKMSQSWYGKMKAEAWCMAAYRTDLKVAASEPASVTEWSKV</sequence>